<feature type="region of interest" description="Disordered" evidence="1">
    <location>
        <begin position="55"/>
        <end position="75"/>
    </location>
</feature>
<dbReference type="PANTHER" id="PTHR37808:SF3">
    <property type="entry name" value="SPORE GERMINATION PROTEIN GERPA-RELATED"/>
    <property type="match status" value="1"/>
</dbReference>
<accession>A0ABU5ZFB6</accession>
<name>A0ABU5ZFB6_9BACL</name>
<keyword evidence="3" id="KW-1185">Reference proteome</keyword>
<reference evidence="2" key="1">
    <citation type="submission" date="2023-12" db="EMBL/GenBank/DDBJ databases">
        <title>Fervidustalea candida gen. nov., sp. nov., a novel member of the family Paenibacillaceae isolated from a geothermal area.</title>
        <authorList>
            <person name="Li W.-J."/>
            <person name="Jiao J.-Y."/>
            <person name="Chen Y."/>
        </authorList>
    </citation>
    <scope>NUCLEOTIDE SEQUENCE</scope>
    <source>
        <strain evidence="2">SYSU GA230002</strain>
    </source>
</reference>
<sequence>MPSFVVNVKILAVGPSSIVHIGDSLFLSPTSSAKTYAGSGSFNTGDLPMTNNALNGTNTWDPDAIDTSVGRVGPT</sequence>
<dbReference type="InterPro" id="IPR019618">
    <property type="entry name" value="Spore_germination_GerPA"/>
</dbReference>
<dbReference type="PANTHER" id="PTHR37808">
    <property type="entry name" value="SPORE GERMINATION PROTEIN-LIKE PROTEIN YDZR-RELATED"/>
    <property type="match status" value="1"/>
</dbReference>
<dbReference type="Pfam" id="PF10676">
    <property type="entry name" value="gerPA"/>
    <property type="match status" value="1"/>
</dbReference>
<dbReference type="EMBL" id="JAYJLD010000004">
    <property type="protein sequence ID" value="MEB3100878.1"/>
    <property type="molecule type" value="Genomic_DNA"/>
</dbReference>
<evidence type="ECO:0000256" key="1">
    <source>
        <dbReference type="SAM" id="MobiDB-lite"/>
    </source>
</evidence>
<protein>
    <submittedName>
        <fullName evidence="2">Spore germination protein</fullName>
    </submittedName>
</protein>
<gene>
    <name evidence="2" type="ORF">VF724_04305</name>
</gene>
<dbReference type="Proteomes" id="UP001310386">
    <property type="component" value="Unassembled WGS sequence"/>
</dbReference>
<proteinExistence type="predicted"/>
<comment type="caution">
    <text evidence="2">The sequence shown here is derived from an EMBL/GenBank/DDBJ whole genome shotgun (WGS) entry which is preliminary data.</text>
</comment>
<evidence type="ECO:0000313" key="3">
    <source>
        <dbReference type="Proteomes" id="UP001310386"/>
    </source>
</evidence>
<dbReference type="RefSeq" id="WP_371752992.1">
    <property type="nucleotide sequence ID" value="NZ_JAYJLD010000004.1"/>
</dbReference>
<organism evidence="2 3">
    <name type="scientific">Ferviditalea candida</name>
    <dbReference type="NCBI Taxonomy" id="3108399"/>
    <lineage>
        <taxon>Bacteria</taxon>
        <taxon>Bacillati</taxon>
        <taxon>Bacillota</taxon>
        <taxon>Bacilli</taxon>
        <taxon>Bacillales</taxon>
        <taxon>Paenibacillaceae</taxon>
        <taxon>Ferviditalea</taxon>
    </lineage>
</organism>
<evidence type="ECO:0000313" key="2">
    <source>
        <dbReference type="EMBL" id="MEB3100878.1"/>
    </source>
</evidence>